<evidence type="ECO:0000313" key="2">
    <source>
        <dbReference type="EMBL" id="VEL37119.1"/>
    </source>
</evidence>
<protein>
    <submittedName>
        <fullName evidence="2">Uncharacterized protein</fullName>
    </submittedName>
</protein>
<dbReference type="EMBL" id="CAAALY010254067">
    <property type="protein sequence ID" value="VEL37119.1"/>
    <property type="molecule type" value="Genomic_DNA"/>
</dbReference>
<keyword evidence="3" id="KW-1185">Reference proteome</keyword>
<dbReference type="OrthoDB" id="2132119at2759"/>
<evidence type="ECO:0000256" key="1">
    <source>
        <dbReference type="SAM" id="Coils"/>
    </source>
</evidence>
<gene>
    <name evidence="2" type="ORF">PXEA_LOCUS30559</name>
</gene>
<proteinExistence type="predicted"/>
<feature type="coiled-coil region" evidence="1">
    <location>
        <begin position="16"/>
        <end position="43"/>
    </location>
</feature>
<dbReference type="Proteomes" id="UP000784294">
    <property type="component" value="Unassembled WGS sequence"/>
</dbReference>
<evidence type="ECO:0000313" key="3">
    <source>
        <dbReference type="Proteomes" id="UP000784294"/>
    </source>
</evidence>
<dbReference type="AlphaFoldDB" id="A0A448XHS8"/>
<reference evidence="2" key="1">
    <citation type="submission" date="2018-11" db="EMBL/GenBank/DDBJ databases">
        <authorList>
            <consortium name="Pathogen Informatics"/>
        </authorList>
    </citation>
    <scope>NUCLEOTIDE SEQUENCE</scope>
</reference>
<accession>A0A448XHS8</accession>
<name>A0A448XHS8_9PLAT</name>
<sequence length="71" mass="8228">MLISMLDERDRLMEGLRDAQNQLSDSRTRLSEVERERDVLNNQLTSCIPQDTAAQSCPHIIASNRKKKYTH</sequence>
<comment type="caution">
    <text evidence="2">The sequence shown here is derived from an EMBL/GenBank/DDBJ whole genome shotgun (WGS) entry which is preliminary data.</text>
</comment>
<keyword evidence="1" id="KW-0175">Coiled coil</keyword>
<organism evidence="2 3">
    <name type="scientific">Protopolystoma xenopodis</name>
    <dbReference type="NCBI Taxonomy" id="117903"/>
    <lineage>
        <taxon>Eukaryota</taxon>
        <taxon>Metazoa</taxon>
        <taxon>Spiralia</taxon>
        <taxon>Lophotrochozoa</taxon>
        <taxon>Platyhelminthes</taxon>
        <taxon>Monogenea</taxon>
        <taxon>Polyopisthocotylea</taxon>
        <taxon>Polystomatidea</taxon>
        <taxon>Polystomatidae</taxon>
        <taxon>Protopolystoma</taxon>
    </lineage>
</organism>